<reference evidence="1" key="1">
    <citation type="submission" date="2022-06" db="EMBL/GenBank/DDBJ databases">
        <authorList>
            <person name="Legras J.-L."/>
            <person name="Devillers H."/>
            <person name="Grondin C."/>
        </authorList>
    </citation>
    <scope>NUCLEOTIDE SEQUENCE</scope>
    <source>
        <strain evidence="1">CLIB 1444</strain>
    </source>
</reference>
<evidence type="ECO:0000313" key="1">
    <source>
        <dbReference type="EMBL" id="CAH6721294.1"/>
    </source>
</evidence>
<proteinExistence type="predicted"/>
<accession>A0ACA9Y9C4</accession>
<name>A0ACA9Y9C4_9ASCO</name>
<keyword evidence="2" id="KW-1185">Reference proteome</keyword>
<organism evidence="1 2">
    <name type="scientific">[Candida] jaroonii</name>
    <dbReference type="NCBI Taxonomy" id="467808"/>
    <lineage>
        <taxon>Eukaryota</taxon>
        <taxon>Fungi</taxon>
        <taxon>Dikarya</taxon>
        <taxon>Ascomycota</taxon>
        <taxon>Saccharomycotina</taxon>
        <taxon>Pichiomycetes</taxon>
        <taxon>Debaryomycetaceae</taxon>
        <taxon>Yamadazyma</taxon>
    </lineage>
</organism>
<evidence type="ECO:0000313" key="2">
    <source>
        <dbReference type="Proteomes" id="UP001152531"/>
    </source>
</evidence>
<protein>
    <submittedName>
        <fullName evidence="1">Uncharacterized protein</fullName>
    </submittedName>
</protein>
<gene>
    <name evidence="1" type="ORF">CLIB1444_05S07888</name>
</gene>
<dbReference type="EMBL" id="CALSDN010000005">
    <property type="protein sequence ID" value="CAH6721294.1"/>
    <property type="molecule type" value="Genomic_DNA"/>
</dbReference>
<comment type="caution">
    <text evidence="1">The sequence shown here is derived from an EMBL/GenBank/DDBJ whole genome shotgun (WGS) entry which is preliminary data.</text>
</comment>
<sequence>MQLSNFICLSILAVTAQSALLPRIFNDTAPCNTTNTTAFFPTIEKRGFGELPSNHTFPTNGTNSSHSHPHPHPNHPPHHQPRELTPLEVDNMIKKRFAEEAALRKFSDSL</sequence>
<dbReference type="Proteomes" id="UP001152531">
    <property type="component" value="Unassembled WGS sequence"/>
</dbReference>